<accession>A8ABF1</accession>
<dbReference type="Gene3D" id="3.40.920.10">
    <property type="entry name" value="Pyruvate-ferredoxin oxidoreductase, PFOR, domain III"/>
    <property type="match status" value="1"/>
</dbReference>
<protein>
    <submittedName>
        <fullName evidence="3">2-oxoglutarate ferredoxin oxidoreductase, gamma subunit</fullName>
    </submittedName>
</protein>
<name>A8ABF1_IGNH4</name>
<keyword evidence="4" id="KW-1185">Reference proteome</keyword>
<dbReference type="PANTHER" id="PTHR42730:SF1">
    <property type="entry name" value="2-OXOGLUTARATE SYNTHASE SUBUNIT KORC"/>
    <property type="match status" value="1"/>
</dbReference>
<dbReference type="SUPFAM" id="SSF53323">
    <property type="entry name" value="Pyruvate-ferredoxin oxidoreductase, PFOR, domain III"/>
    <property type="match status" value="1"/>
</dbReference>
<gene>
    <name evidence="3" type="ordered locus">Igni_1076</name>
</gene>
<dbReference type="AlphaFoldDB" id="A8ABF1"/>
<feature type="domain" description="Pyruvate/ketoisovalerate oxidoreductase catalytic" evidence="2">
    <location>
        <begin position="11"/>
        <end position="169"/>
    </location>
</feature>
<dbReference type="Proteomes" id="UP000000262">
    <property type="component" value="Chromosome"/>
</dbReference>
<dbReference type="Pfam" id="PF01558">
    <property type="entry name" value="POR"/>
    <property type="match status" value="1"/>
</dbReference>
<dbReference type="EMBL" id="CP000816">
    <property type="protein sequence ID" value="ABU82253.1"/>
    <property type="molecule type" value="Genomic_DNA"/>
</dbReference>
<reference evidence="3 4" key="1">
    <citation type="journal article" date="2008" name="Genome Biol.">
        <title>A genomic analysis of the archaeal system Ignicoccus hospitalis-Nanoarchaeum equitans.</title>
        <authorList>
            <person name="Podar M."/>
            <person name="Anderson I."/>
            <person name="Makarova K.S."/>
            <person name="Elkins J.G."/>
            <person name="Ivanova N."/>
            <person name="Wall M.A."/>
            <person name="Lykidis A."/>
            <person name="Mavromatis K."/>
            <person name="Sun H."/>
            <person name="Hudson M.E."/>
            <person name="Chen W."/>
            <person name="Deciu C."/>
            <person name="Hutchison D."/>
            <person name="Eads J.R."/>
            <person name="Anderson A."/>
            <person name="Fernandes F."/>
            <person name="Szeto E."/>
            <person name="Lapidus A."/>
            <person name="Kyrpides N.C."/>
            <person name="Saier M.H.Jr."/>
            <person name="Richardson P.M."/>
            <person name="Rachel R."/>
            <person name="Huber H."/>
            <person name="Eisen J.A."/>
            <person name="Koonin E.V."/>
            <person name="Keller M."/>
            <person name="Stetter K.O."/>
        </authorList>
    </citation>
    <scope>NUCLEOTIDE SEQUENCE [LARGE SCALE GENOMIC DNA]</scope>
    <source>
        <strain evidence="4">KIN4/I / DSM 18386 / JCM 14125</strain>
    </source>
</reference>
<dbReference type="eggNOG" id="arCOG01602">
    <property type="taxonomic scope" value="Archaea"/>
</dbReference>
<evidence type="ECO:0000313" key="4">
    <source>
        <dbReference type="Proteomes" id="UP000000262"/>
    </source>
</evidence>
<dbReference type="HOGENOM" id="CLU_087284_0_1_2"/>
<dbReference type="PhylomeDB" id="A8ABF1"/>
<evidence type="ECO:0000256" key="1">
    <source>
        <dbReference type="ARBA" id="ARBA00023002"/>
    </source>
</evidence>
<sequence>MIQDVRITGIGGQGILTMGKILGTALVREGKYATLVQNFDTFISGGESTADMRVSDKPVEYPVFEYADITVFMAPKTYPKYIKKVKEGGVVVINSDVIKERPEGNFKVIEVPASSIARKLGNVRAANMVMLGALVARLSLADPNVVEEIIRERFGNKAELNVKAFREGLRIGGEA</sequence>
<organism evidence="3 4">
    <name type="scientific">Ignicoccus hospitalis (strain KIN4/I / DSM 18386 / JCM 14125)</name>
    <dbReference type="NCBI Taxonomy" id="453591"/>
    <lineage>
        <taxon>Archaea</taxon>
        <taxon>Thermoproteota</taxon>
        <taxon>Thermoprotei</taxon>
        <taxon>Desulfurococcales</taxon>
        <taxon>Desulfurococcaceae</taxon>
        <taxon>Ignicoccus</taxon>
    </lineage>
</organism>
<dbReference type="GeneID" id="5562166"/>
<dbReference type="RefSeq" id="WP_012123217.1">
    <property type="nucleotide sequence ID" value="NC_009776.1"/>
</dbReference>
<dbReference type="InterPro" id="IPR052554">
    <property type="entry name" value="2-oxoglutarate_synth_KorC"/>
</dbReference>
<proteinExistence type="predicted"/>
<dbReference type="KEGG" id="iho:Igni_1076"/>
<evidence type="ECO:0000259" key="2">
    <source>
        <dbReference type="Pfam" id="PF01558"/>
    </source>
</evidence>
<dbReference type="STRING" id="453591.Igni_1076"/>
<dbReference type="InterPro" id="IPR019752">
    <property type="entry name" value="Pyrv/ketoisovalerate_OxRed_cat"/>
</dbReference>
<keyword evidence="1" id="KW-0560">Oxidoreductase</keyword>
<dbReference type="InterPro" id="IPR002869">
    <property type="entry name" value="Pyrv_flavodox_OxRed_cen"/>
</dbReference>
<evidence type="ECO:0000313" key="3">
    <source>
        <dbReference type="EMBL" id="ABU82253.1"/>
    </source>
</evidence>
<dbReference type="GO" id="GO:0016903">
    <property type="term" value="F:oxidoreductase activity, acting on the aldehyde or oxo group of donors"/>
    <property type="evidence" value="ECO:0007669"/>
    <property type="project" value="InterPro"/>
</dbReference>
<dbReference type="PANTHER" id="PTHR42730">
    <property type="entry name" value="2-OXOGLUTARATE SYNTHASE SUBUNIT KORC"/>
    <property type="match status" value="1"/>
</dbReference>